<dbReference type="EMBL" id="SBJO01000045">
    <property type="protein sequence ID" value="KAF9763979.1"/>
    <property type="molecule type" value="Genomic_DNA"/>
</dbReference>
<feature type="transmembrane region" description="Helical" evidence="1">
    <location>
        <begin position="67"/>
        <end position="88"/>
    </location>
</feature>
<protein>
    <submittedName>
        <fullName evidence="2">Uncharacterized protein</fullName>
    </submittedName>
</protein>
<keyword evidence="1" id="KW-1133">Transmembrane helix</keyword>
<dbReference type="AlphaFoldDB" id="A0A9P6KZN9"/>
<gene>
    <name evidence="2" type="ORF">NGRA_0923</name>
</gene>
<accession>A0A9P6KZN9</accession>
<keyword evidence="1" id="KW-0812">Transmembrane</keyword>
<evidence type="ECO:0000256" key="1">
    <source>
        <dbReference type="SAM" id="Phobius"/>
    </source>
</evidence>
<keyword evidence="3" id="KW-1185">Reference proteome</keyword>
<comment type="caution">
    <text evidence="2">The sequence shown here is derived from an EMBL/GenBank/DDBJ whole genome shotgun (WGS) entry which is preliminary data.</text>
</comment>
<evidence type="ECO:0000313" key="2">
    <source>
        <dbReference type="EMBL" id="KAF9763979.1"/>
    </source>
</evidence>
<evidence type="ECO:0000313" key="3">
    <source>
        <dbReference type="Proteomes" id="UP000740883"/>
    </source>
</evidence>
<keyword evidence="1" id="KW-0472">Membrane</keyword>
<reference evidence="2 3" key="1">
    <citation type="journal article" date="2020" name="Genome Biol. Evol.">
        <title>Comparative genomics of strictly vertically transmitted, feminizing microsporidia endosymbionts of amphipod crustaceans.</title>
        <authorList>
            <person name="Cormier A."/>
            <person name="Chebbi M.A."/>
            <person name="Giraud I."/>
            <person name="Wattier R."/>
            <person name="Teixeira M."/>
            <person name="Gilbert C."/>
            <person name="Rigaud T."/>
            <person name="Cordaux R."/>
        </authorList>
    </citation>
    <scope>NUCLEOTIDE SEQUENCE [LARGE SCALE GENOMIC DNA]</scope>
    <source>
        <strain evidence="2 3">Ou3-Ou53</strain>
    </source>
</reference>
<name>A0A9P6KZN9_9MICR</name>
<sequence length="105" mass="12559">MASTTYTVLVLVRDPWDFKGFVDGSSFEIIIASLFNQWHYFESLDSFVFGDKSTTFITLYRFTRSSIYSVFTVVSSFYWLNYILLTIFRDKKIFFLKIYILKNEF</sequence>
<proteinExistence type="predicted"/>
<dbReference type="Proteomes" id="UP000740883">
    <property type="component" value="Unassembled WGS sequence"/>
</dbReference>
<organism evidence="2 3">
    <name type="scientific">Nosema granulosis</name>
    <dbReference type="NCBI Taxonomy" id="83296"/>
    <lineage>
        <taxon>Eukaryota</taxon>
        <taxon>Fungi</taxon>
        <taxon>Fungi incertae sedis</taxon>
        <taxon>Microsporidia</taxon>
        <taxon>Nosematidae</taxon>
        <taxon>Nosema</taxon>
    </lineage>
</organism>